<dbReference type="GO" id="GO:0004803">
    <property type="term" value="F:transposase activity"/>
    <property type="evidence" value="ECO:0007669"/>
    <property type="project" value="InterPro"/>
</dbReference>
<evidence type="ECO:0000256" key="6">
    <source>
        <dbReference type="SAM" id="MobiDB-lite"/>
    </source>
</evidence>
<dbReference type="OrthoDB" id="3699895at2"/>
<comment type="similarity">
    <text evidence="2">Belongs to the transposase mutator family.</text>
</comment>
<feature type="region of interest" description="Disordered" evidence="6">
    <location>
        <begin position="40"/>
        <end position="83"/>
    </location>
</feature>
<evidence type="ECO:0000256" key="5">
    <source>
        <dbReference type="ARBA" id="ARBA00023172"/>
    </source>
</evidence>
<evidence type="ECO:0008006" key="9">
    <source>
        <dbReference type="Google" id="ProtNLM"/>
    </source>
</evidence>
<dbReference type="GO" id="GO:0006313">
    <property type="term" value="P:DNA transposition"/>
    <property type="evidence" value="ECO:0007669"/>
    <property type="project" value="InterPro"/>
</dbReference>
<proteinExistence type="inferred from homology"/>
<keyword evidence="5" id="KW-0233">DNA recombination</keyword>
<evidence type="ECO:0000256" key="4">
    <source>
        <dbReference type="ARBA" id="ARBA00023125"/>
    </source>
</evidence>
<evidence type="ECO:0000313" key="8">
    <source>
        <dbReference type="Proteomes" id="UP000440096"/>
    </source>
</evidence>
<evidence type="ECO:0000256" key="3">
    <source>
        <dbReference type="ARBA" id="ARBA00022578"/>
    </source>
</evidence>
<sequence>MIDKSGRMGFRRRPDGLFVADYETVLESALTAELDERLGYEKGDPAGRAVGNQRNDRSQKTVHTDVGSARIEVSRDRNGASEP</sequence>
<accession>A0A6N7ZBC2</accession>
<dbReference type="Pfam" id="PF00872">
    <property type="entry name" value="Transposase_mut"/>
    <property type="match status" value="1"/>
</dbReference>
<evidence type="ECO:0000256" key="2">
    <source>
        <dbReference type="ARBA" id="ARBA00010961"/>
    </source>
</evidence>
<dbReference type="AlphaFoldDB" id="A0A6N7ZBC2"/>
<evidence type="ECO:0000313" key="7">
    <source>
        <dbReference type="EMBL" id="MTD58988.1"/>
    </source>
</evidence>
<evidence type="ECO:0000256" key="1">
    <source>
        <dbReference type="ARBA" id="ARBA00002190"/>
    </source>
</evidence>
<dbReference type="InterPro" id="IPR001207">
    <property type="entry name" value="Transposase_mutator"/>
</dbReference>
<dbReference type="GO" id="GO:0003677">
    <property type="term" value="F:DNA binding"/>
    <property type="evidence" value="ECO:0007669"/>
    <property type="project" value="UniProtKB-KW"/>
</dbReference>
<feature type="compositionally biased region" description="Basic and acidic residues" evidence="6">
    <location>
        <begin position="72"/>
        <end position="83"/>
    </location>
</feature>
<organism evidence="7 8">
    <name type="scientific">Amycolatopsis pithecellobii</name>
    <dbReference type="NCBI Taxonomy" id="664692"/>
    <lineage>
        <taxon>Bacteria</taxon>
        <taxon>Bacillati</taxon>
        <taxon>Actinomycetota</taxon>
        <taxon>Actinomycetes</taxon>
        <taxon>Pseudonocardiales</taxon>
        <taxon>Pseudonocardiaceae</taxon>
        <taxon>Amycolatopsis</taxon>
    </lineage>
</organism>
<keyword evidence="3" id="KW-0815">Transposition</keyword>
<dbReference type="EMBL" id="WMBA01000084">
    <property type="protein sequence ID" value="MTD58988.1"/>
    <property type="molecule type" value="Genomic_DNA"/>
</dbReference>
<protein>
    <recommendedName>
        <fullName evidence="9">IS256 family transposase</fullName>
    </recommendedName>
</protein>
<dbReference type="RefSeq" id="WP_154761058.1">
    <property type="nucleotide sequence ID" value="NZ_WMBA01000084.1"/>
</dbReference>
<name>A0A6N7ZBC2_9PSEU</name>
<reference evidence="7 8" key="1">
    <citation type="submission" date="2019-11" db="EMBL/GenBank/DDBJ databases">
        <title>Draft genome of Amycolatopsis RM579.</title>
        <authorList>
            <person name="Duangmal K."/>
            <person name="Mingma R."/>
        </authorList>
    </citation>
    <scope>NUCLEOTIDE SEQUENCE [LARGE SCALE GENOMIC DNA]</scope>
    <source>
        <strain evidence="7 8">RM579</strain>
    </source>
</reference>
<keyword evidence="8" id="KW-1185">Reference proteome</keyword>
<keyword evidence="4" id="KW-0238">DNA-binding</keyword>
<gene>
    <name evidence="7" type="ORF">GKO32_34135</name>
</gene>
<dbReference type="Proteomes" id="UP000440096">
    <property type="component" value="Unassembled WGS sequence"/>
</dbReference>
<comment type="function">
    <text evidence="1">Required for the transposition of the insertion element.</text>
</comment>
<comment type="caution">
    <text evidence="7">The sequence shown here is derived from an EMBL/GenBank/DDBJ whole genome shotgun (WGS) entry which is preliminary data.</text>
</comment>
<feature type="compositionally biased region" description="Basic and acidic residues" evidence="6">
    <location>
        <begin position="54"/>
        <end position="63"/>
    </location>
</feature>